<evidence type="ECO:0000259" key="1">
    <source>
        <dbReference type="Pfam" id="PF05003"/>
    </source>
</evidence>
<dbReference type="Proteomes" id="UP001497516">
    <property type="component" value="Chromosome 8"/>
</dbReference>
<dbReference type="InterPro" id="IPR007700">
    <property type="entry name" value="DUF668"/>
</dbReference>
<dbReference type="Pfam" id="PF05003">
    <property type="entry name" value="DUF668"/>
    <property type="match status" value="1"/>
</dbReference>
<keyword evidence="3" id="KW-1185">Reference proteome</keyword>
<evidence type="ECO:0000313" key="2">
    <source>
        <dbReference type="EMBL" id="CAL1408418.1"/>
    </source>
</evidence>
<reference evidence="2 3" key="1">
    <citation type="submission" date="2024-04" db="EMBL/GenBank/DDBJ databases">
        <authorList>
            <person name="Fracassetti M."/>
        </authorList>
    </citation>
    <scope>NUCLEOTIDE SEQUENCE [LARGE SCALE GENOMIC DNA]</scope>
</reference>
<organism evidence="2 3">
    <name type="scientific">Linum trigynum</name>
    <dbReference type="NCBI Taxonomy" id="586398"/>
    <lineage>
        <taxon>Eukaryota</taxon>
        <taxon>Viridiplantae</taxon>
        <taxon>Streptophyta</taxon>
        <taxon>Embryophyta</taxon>
        <taxon>Tracheophyta</taxon>
        <taxon>Spermatophyta</taxon>
        <taxon>Magnoliopsida</taxon>
        <taxon>eudicotyledons</taxon>
        <taxon>Gunneridae</taxon>
        <taxon>Pentapetalae</taxon>
        <taxon>rosids</taxon>
        <taxon>fabids</taxon>
        <taxon>Malpighiales</taxon>
        <taxon>Linaceae</taxon>
        <taxon>Linum</taxon>
    </lineage>
</organism>
<dbReference type="PANTHER" id="PTHR31730:SF32">
    <property type="entry name" value="PROTEIN PSK SIMULATOR 1"/>
    <property type="match status" value="1"/>
</dbReference>
<dbReference type="InterPro" id="IPR045021">
    <property type="entry name" value="PSI1/2/3"/>
</dbReference>
<protein>
    <recommendedName>
        <fullName evidence="1">DUF668 domain-containing protein</fullName>
    </recommendedName>
</protein>
<dbReference type="PANTHER" id="PTHR31730">
    <property type="entry name" value="OS01G0873900 PROTEIN"/>
    <property type="match status" value="1"/>
</dbReference>
<feature type="domain" description="DUF668" evidence="1">
    <location>
        <begin position="80"/>
        <end position="164"/>
    </location>
</feature>
<accession>A0AAV2GEY5</accession>
<evidence type="ECO:0000313" key="3">
    <source>
        <dbReference type="Proteomes" id="UP001497516"/>
    </source>
</evidence>
<dbReference type="AlphaFoldDB" id="A0AAV2GEY5"/>
<gene>
    <name evidence="2" type="ORF">LTRI10_LOCUS48012</name>
</gene>
<proteinExistence type="predicted"/>
<name>A0AAV2GEY5_9ROSI</name>
<dbReference type="GO" id="GO:0045927">
    <property type="term" value="P:positive regulation of growth"/>
    <property type="evidence" value="ECO:0007669"/>
    <property type="project" value="InterPro"/>
</dbReference>
<sequence length="215" mass="23949">MVQDFGRGTSHCRLGSEFLLHMVNLVLLYQHLQFGGTQSNKVMEKLVDIVHFVHLEIHEAFGSADGDKPVKNSTNSHKKLGAAVLALHYANIITQIETLVSRSSSVPPSTRDALYQGLPPSIKSTMRSKLLAFQFNEELSVPQIKDEMEKTLRSLVPIAANTTKAHHGFGWGGEWANTGSDMNQKPPEQNDLLRIQTLHHADKDKTETYILRLVG</sequence>
<dbReference type="EMBL" id="OZ034821">
    <property type="protein sequence ID" value="CAL1408418.1"/>
    <property type="molecule type" value="Genomic_DNA"/>
</dbReference>